<accession>A0A0N0VJC9</accession>
<sequence>MKNLEPVIPQDAHTSMPANIGSAVDIRKQIVNTALQLSPLQSVPRYSFTSIDFERTATGGLPFIIEGIVNMWPINMYRPDDLHHHFGELRVVPRYGDYVPPILPDGSAPNDMSLKEYLDLINHNDFAVPPYVGDHPLPMDALCQWPAYFDSWHTPRVWLGPAGTVTCLHCDYEDNLFAQIWGRKRFLLASPATVDNLYVEAVEPTLCVSSFDPDQPDYDRYPLASTVDFVECILHPGDLFYLPAGWFHHVKALDFSLSINRWTPDTPLALA</sequence>
<dbReference type="PATRIC" id="fig|50340.43.peg.1416"/>
<dbReference type="InterPro" id="IPR014710">
    <property type="entry name" value="RmlC-like_jellyroll"/>
</dbReference>
<protein>
    <submittedName>
        <fullName evidence="2">Cupin-like domain</fullName>
    </submittedName>
</protein>
<evidence type="ECO:0000313" key="3">
    <source>
        <dbReference type="Proteomes" id="UP000037931"/>
    </source>
</evidence>
<dbReference type="Gene3D" id="2.60.120.10">
    <property type="entry name" value="Jelly Rolls"/>
    <property type="match status" value="1"/>
</dbReference>
<proteinExistence type="predicted"/>
<feature type="domain" description="JmjC" evidence="1">
    <location>
        <begin position="97"/>
        <end position="271"/>
    </location>
</feature>
<dbReference type="SMART" id="SM00558">
    <property type="entry name" value="JmjC"/>
    <property type="match status" value="1"/>
</dbReference>
<reference evidence="2 3" key="1">
    <citation type="journal article" date="2015" name="PLoS ONE">
        <title>Rice-Infecting Pseudomonas Genomes Are Highly Accessorized and Harbor Multiple Putative Virulence Mechanisms to Cause Sheath Brown Rot.</title>
        <authorList>
            <person name="Quibod I.L."/>
            <person name="Grande G."/>
            <person name="Oreiro E.G."/>
            <person name="Borja F.N."/>
            <person name="Dossa G.S."/>
            <person name="Mauleon R."/>
            <person name="Cruz C.V."/>
            <person name="Oliva R."/>
        </authorList>
    </citation>
    <scope>NUCLEOTIDE SEQUENCE [LARGE SCALE GENOMIC DNA]</scope>
    <source>
        <strain evidence="2 3">IRRI 6609</strain>
    </source>
</reference>
<gene>
    <name evidence="2" type="ORF">PF66_04112</name>
</gene>
<keyword evidence="3" id="KW-1185">Reference proteome</keyword>
<dbReference type="PANTHER" id="PTHR12461">
    <property type="entry name" value="HYPOXIA-INDUCIBLE FACTOR 1 ALPHA INHIBITOR-RELATED"/>
    <property type="match status" value="1"/>
</dbReference>
<dbReference type="SUPFAM" id="SSF51197">
    <property type="entry name" value="Clavaminate synthase-like"/>
    <property type="match status" value="1"/>
</dbReference>
<dbReference type="InterPro" id="IPR003347">
    <property type="entry name" value="JmjC_dom"/>
</dbReference>
<evidence type="ECO:0000259" key="1">
    <source>
        <dbReference type="PROSITE" id="PS51184"/>
    </source>
</evidence>
<name>A0A0N0VJC9_9PSED</name>
<evidence type="ECO:0000313" key="2">
    <source>
        <dbReference type="EMBL" id="KPA89261.1"/>
    </source>
</evidence>
<dbReference type="PANTHER" id="PTHR12461:SF105">
    <property type="entry name" value="HYPOXIA-INDUCIBLE FACTOR 1-ALPHA INHIBITOR"/>
    <property type="match status" value="1"/>
</dbReference>
<dbReference type="Pfam" id="PF13621">
    <property type="entry name" value="Cupin_8"/>
    <property type="match status" value="1"/>
</dbReference>
<dbReference type="PROSITE" id="PS51184">
    <property type="entry name" value="JMJC"/>
    <property type="match status" value="1"/>
</dbReference>
<dbReference type="STRING" id="50340.PF66_04112"/>
<comment type="caution">
    <text evidence="2">The sequence shown here is derived from an EMBL/GenBank/DDBJ whole genome shotgun (WGS) entry which is preliminary data.</text>
</comment>
<organism evidence="2 3">
    <name type="scientific">Pseudomonas asplenii</name>
    <dbReference type="NCBI Taxonomy" id="53407"/>
    <lineage>
        <taxon>Bacteria</taxon>
        <taxon>Pseudomonadati</taxon>
        <taxon>Pseudomonadota</taxon>
        <taxon>Gammaproteobacteria</taxon>
        <taxon>Pseudomonadales</taxon>
        <taxon>Pseudomonadaceae</taxon>
        <taxon>Pseudomonas</taxon>
    </lineage>
</organism>
<dbReference type="AlphaFoldDB" id="A0A0N0VJC9"/>
<dbReference type="InterPro" id="IPR041667">
    <property type="entry name" value="Cupin_8"/>
</dbReference>
<dbReference type="EMBL" id="JSYZ01000016">
    <property type="protein sequence ID" value="KPA89261.1"/>
    <property type="molecule type" value="Genomic_DNA"/>
</dbReference>
<dbReference type="Proteomes" id="UP000037931">
    <property type="component" value="Unassembled WGS sequence"/>
</dbReference>